<accession>A0A1Y1RQ10</accession>
<sequence>MGNTLGELGKVAKITLPYMPAAARQWWDDNWQYVVAGATAAVALIALFTPAAPAGALILSGMGLGGGIELLFQGLSGEPLDYKKIANAASIGGWSNLVGGAFISSTVKVGPKLMTLANRSGAIGTSIRGISSHLNLVRNDLTTLGSRATGAISKVQNQVSHSLAPLGNIAYSVTKAGRSMVGKVPMVNAVANRFTTASNQLARASVKVTGAANAVGQTAETSVTNVMDYAMNTPLSEQSAGGVCSCGGCCSGERSDVFVRFVKFKESCQ</sequence>
<keyword evidence="1" id="KW-0472">Membrane</keyword>
<protein>
    <submittedName>
        <fullName evidence="2">Uncharacterized protein</fullName>
    </submittedName>
</protein>
<feature type="transmembrane region" description="Helical" evidence="1">
    <location>
        <begin position="33"/>
        <end position="59"/>
    </location>
</feature>
<keyword evidence="3" id="KW-1185">Reference proteome</keyword>
<dbReference type="EMBL" id="LXWF01000016">
    <property type="protein sequence ID" value="ORC20210.1"/>
    <property type="molecule type" value="Genomic_DNA"/>
</dbReference>
<evidence type="ECO:0000313" key="3">
    <source>
        <dbReference type="Proteomes" id="UP000192359"/>
    </source>
</evidence>
<organism evidence="2 3">
    <name type="scientific">Rothia nasimurium</name>
    <dbReference type="NCBI Taxonomy" id="85336"/>
    <lineage>
        <taxon>Bacteria</taxon>
        <taxon>Bacillati</taxon>
        <taxon>Actinomycetota</taxon>
        <taxon>Actinomycetes</taxon>
        <taxon>Micrococcales</taxon>
        <taxon>Micrococcaceae</taxon>
        <taxon>Rothia</taxon>
    </lineage>
</organism>
<reference evidence="2 3" key="1">
    <citation type="submission" date="2016-05" db="EMBL/GenBank/DDBJ databases">
        <title>Draft genome sequence of a porcine commensal Rothia nasimurium.</title>
        <authorList>
            <person name="Gaiser R.A."/>
            <person name="Van Baarlen P."/>
            <person name="Wells J.M."/>
        </authorList>
    </citation>
    <scope>NUCLEOTIDE SEQUENCE [LARGE SCALE GENOMIC DNA]</scope>
    <source>
        <strain evidence="2 3">PT-32</strain>
    </source>
</reference>
<proteinExistence type="predicted"/>
<keyword evidence="1" id="KW-1133">Transmembrane helix</keyword>
<dbReference type="AlphaFoldDB" id="A0A1Y1RQ10"/>
<evidence type="ECO:0000256" key="1">
    <source>
        <dbReference type="SAM" id="Phobius"/>
    </source>
</evidence>
<gene>
    <name evidence="2" type="ORF">A7979_11400</name>
</gene>
<dbReference type="Proteomes" id="UP000192359">
    <property type="component" value="Unassembled WGS sequence"/>
</dbReference>
<name>A0A1Y1RQ10_9MICC</name>
<comment type="caution">
    <text evidence="2">The sequence shown here is derived from an EMBL/GenBank/DDBJ whole genome shotgun (WGS) entry which is preliminary data.</text>
</comment>
<keyword evidence="1" id="KW-0812">Transmembrane</keyword>
<evidence type="ECO:0000313" key="2">
    <source>
        <dbReference type="EMBL" id="ORC20210.1"/>
    </source>
</evidence>